<dbReference type="AlphaFoldDB" id="A0A7S2H5W0"/>
<sequence>MGAGFSLDRMHFVKSEDLKDPLNRRTIVEGVLRFAGIAVDEVSRRPMMEATAGASEEEGISLDAFEAELHQEHNTGRGGASQERQSKSAENSEEDEDRTALEAQGCSPEGAKKLKPNDLTYFAGITDVDAHKAMSLSGIAQQDRSIITKYAMQKSLATAMPVCTATLSSSPDSYLPLCNIKLAELLGDDKWLWAD</sequence>
<evidence type="ECO:0000313" key="2">
    <source>
        <dbReference type="EMBL" id="CAD9481323.1"/>
    </source>
</evidence>
<name>A0A7S2H5W0_9STRA</name>
<reference evidence="2" key="1">
    <citation type="submission" date="2021-01" db="EMBL/GenBank/DDBJ databases">
        <authorList>
            <person name="Corre E."/>
            <person name="Pelletier E."/>
            <person name="Niang G."/>
            <person name="Scheremetjew M."/>
            <person name="Finn R."/>
            <person name="Kale V."/>
            <person name="Holt S."/>
            <person name="Cochrane G."/>
            <person name="Meng A."/>
            <person name="Brown T."/>
            <person name="Cohen L."/>
        </authorList>
    </citation>
    <scope>NUCLEOTIDE SEQUENCE</scope>
    <source>
        <strain evidence="2">CCMP1381</strain>
    </source>
</reference>
<protein>
    <submittedName>
        <fullName evidence="2">Uncharacterized protein</fullName>
    </submittedName>
</protein>
<feature type="region of interest" description="Disordered" evidence="1">
    <location>
        <begin position="73"/>
        <end position="112"/>
    </location>
</feature>
<gene>
    <name evidence="2" type="ORF">DSPE1174_LOCUS29939</name>
</gene>
<evidence type="ECO:0000256" key="1">
    <source>
        <dbReference type="SAM" id="MobiDB-lite"/>
    </source>
</evidence>
<dbReference type="EMBL" id="HBGS01057391">
    <property type="protein sequence ID" value="CAD9481323.1"/>
    <property type="molecule type" value="Transcribed_RNA"/>
</dbReference>
<organism evidence="2">
    <name type="scientific">Octactis speculum</name>
    <dbReference type="NCBI Taxonomy" id="3111310"/>
    <lineage>
        <taxon>Eukaryota</taxon>
        <taxon>Sar</taxon>
        <taxon>Stramenopiles</taxon>
        <taxon>Ochrophyta</taxon>
        <taxon>Dictyochophyceae</taxon>
        <taxon>Dictyochales</taxon>
        <taxon>Dictyochaceae</taxon>
        <taxon>Octactis</taxon>
    </lineage>
</organism>
<accession>A0A7S2H5W0</accession>
<proteinExistence type="predicted"/>